<protein>
    <submittedName>
        <fullName evidence="2">Uncharacterized protein</fullName>
    </submittedName>
</protein>
<accession>A0ABD3HA30</accession>
<sequence>MDLWIELSTTEANTELVPCVGEVSIVDVTFCASRWKLQFGTIHISKWSVTNGVLQSSTVTKSTDGAWELAGGGRYRVFGIPSAVPLTIISPRSSTVDEAVSSTQFSVEWPGVAHDSKVISTYNELRNMRGRSELSKLNLGDFAHQLLVQLPDRYNGNVVFELPPKESKDLLKKGERVPPSSHVCAFCSEPPVFVAACPSYMFYVTPSKQLVAGSSSLFSRLAIHVGSHDHPTREAISRERVTTTSKIIADALKTSPKTSPSHIRLMTTKKLTKTFKQKSVVSGISKHDTHRHDKVAKTVQAVRLVRGKIHFGPKIDEIPSNQSGSKTADIAGCSAVNTIGRSLPPAICLPPANVAGLEDFQADAPPNEVQSMPGEVSADDEVQSESDSIPPQTRAVSLGGSVPTEVAVEVIASIPPQVPSVSICASVPAQVAVKVLAPIAPQIPMEVIRNQHPVQSCQTMPADPAGEATCSRARHFQPDLPRSVLTQPATVSLEGWMPAEVRGDGGLEPFPTEAEIKVLVDAYTENVTQQDRTIKFQTRNGRRCRAKLTPSNTCLERLSKARTETMRVAKTWEITEDNGSGAMFKVITREDEAISNTAKSLRSLGITTRLPSGERRRANYIQENMFLHLEIGNLRDAMADLQADLDNVHGLLRTRTKERGEAQLKVVSVSLDLEKCRLDLETVKGELAIIQNALKDMEDLLARVIADYPRADKETLIIEAVQL</sequence>
<feature type="compositionally biased region" description="Polar residues" evidence="1">
    <location>
        <begin position="385"/>
        <end position="395"/>
    </location>
</feature>
<evidence type="ECO:0000256" key="1">
    <source>
        <dbReference type="SAM" id="MobiDB-lite"/>
    </source>
</evidence>
<name>A0ABD3HA30_9MARC</name>
<keyword evidence="3" id="KW-1185">Reference proteome</keyword>
<evidence type="ECO:0000313" key="3">
    <source>
        <dbReference type="Proteomes" id="UP001633002"/>
    </source>
</evidence>
<comment type="caution">
    <text evidence="2">The sequence shown here is derived from an EMBL/GenBank/DDBJ whole genome shotgun (WGS) entry which is preliminary data.</text>
</comment>
<gene>
    <name evidence="2" type="ORF">R1sor_014674</name>
</gene>
<proteinExistence type="predicted"/>
<feature type="region of interest" description="Disordered" evidence="1">
    <location>
        <begin position="363"/>
        <end position="397"/>
    </location>
</feature>
<evidence type="ECO:0000313" key="2">
    <source>
        <dbReference type="EMBL" id="KAL3688365.1"/>
    </source>
</evidence>
<dbReference type="Proteomes" id="UP001633002">
    <property type="component" value="Unassembled WGS sequence"/>
</dbReference>
<organism evidence="2 3">
    <name type="scientific">Riccia sorocarpa</name>
    <dbReference type="NCBI Taxonomy" id="122646"/>
    <lineage>
        <taxon>Eukaryota</taxon>
        <taxon>Viridiplantae</taxon>
        <taxon>Streptophyta</taxon>
        <taxon>Embryophyta</taxon>
        <taxon>Marchantiophyta</taxon>
        <taxon>Marchantiopsida</taxon>
        <taxon>Marchantiidae</taxon>
        <taxon>Marchantiales</taxon>
        <taxon>Ricciaceae</taxon>
        <taxon>Riccia</taxon>
    </lineage>
</organism>
<reference evidence="2 3" key="1">
    <citation type="submission" date="2024-09" db="EMBL/GenBank/DDBJ databases">
        <title>Chromosome-scale assembly of Riccia sorocarpa.</title>
        <authorList>
            <person name="Paukszto L."/>
        </authorList>
    </citation>
    <scope>NUCLEOTIDE SEQUENCE [LARGE SCALE GENOMIC DNA]</scope>
    <source>
        <strain evidence="2">LP-2024</strain>
        <tissue evidence="2">Aerial parts of the thallus</tissue>
    </source>
</reference>
<dbReference type="AlphaFoldDB" id="A0ABD3HA30"/>
<dbReference type="EMBL" id="JBJQOH010000004">
    <property type="protein sequence ID" value="KAL3688365.1"/>
    <property type="molecule type" value="Genomic_DNA"/>
</dbReference>